<feature type="chain" id="PRO_5046124806" evidence="1">
    <location>
        <begin position="25"/>
        <end position="169"/>
    </location>
</feature>
<evidence type="ECO:0000313" key="2">
    <source>
        <dbReference type="EMBL" id="MFC5518884.1"/>
    </source>
</evidence>
<evidence type="ECO:0000313" key="3">
    <source>
        <dbReference type="Proteomes" id="UP001596150"/>
    </source>
</evidence>
<dbReference type="RefSeq" id="WP_266346510.1">
    <property type="nucleotide sequence ID" value="NZ_JAPKNH010000021.1"/>
</dbReference>
<reference evidence="3" key="1">
    <citation type="journal article" date="2019" name="Int. J. Syst. Evol. Microbiol.">
        <title>The Global Catalogue of Microorganisms (GCM) 10K type strain sequencing project: providing services to taxonomists for standard genome sequencing and annotation.</title>
        <authorList>
            <consortium name="The Broad Institute Genomics Platform"/>
            <consortium name="The Broad Institute Genome Sequencing Center for Infectious Disease"/>
            <person name="Wu L."/>
            <person name="Ma J."/>
        </authorList>
    </citation>
    <scope>NUCLEOTIDE SEQUENCE [LARGE SCALE GENOMIC DNA]</scope>
    <source>
        <strain evidence="3">KACC 12633</strain>
    </source>
</reference>
<feature type="signal peptide" evidence="1">
    <location>
        <begin position="1"/>
        <end position="24"/>
    </location>
</feature>
<gene>
    <name evidence="2" type="ORF">ACFPP9_24175</name>
</gene>
<dbReference type="Proteomes" id="UP001596150">
    <property type="component" value="Unassembled WGS sequence"/>
</dbReference>
<evidence type="ECO:0000256" key="1">
    <source>
        <dbReference type="SAM" id="SignalP"/>
    </source>
</evidence>
<sequence>MKHVSLFVTVASACLLLISPGAHASDSPAPVATEAADVIEVYTDGDARAVLNARLVALAAVLELSPEQEKFWPPVENSIRKIAAQSIARGKQRANAAPPADVLDVLERVSDAELMRSQDLTGFVAAARPLAASLTEQQRNRLPAFLGIVSNPEGPLSTHSLWLFEEEER</sequence>
<protein>
    <submittedName>
        <fullName evidence="2">Uncharacterized protein</fullName>
    </submittedName>
</protein>
<keyword evidence="1" id="KW-0732">Signal</keyword>
<organism evidence="2 3">
    <name type="scientific">Kaistia terrae</name>
    <dbReference type="NCBI Taxonomy" id="537017"/>
    <lineage>
        <taxon>Bacteria</taxon>
        <taxon>Pseudomonadati</taxon>
        <taxon>Pseudomonadota</taxon>
        <taxon>Alphaproteobacteria</taxon>
        <taxon>Hyphomicrobiales</taxon>
        <taxon>Kaistiaceae</taxon>
        <taxon>Kaistia</taxon>
    </lineage>
</organism>
<comment type="caution">
    <text evidence="2">The sequence shown here is derived from an EMBL/GenBank/DDBJ whole genome shotgun (WGS) entry which is preliminary data.</text>
</comment>
<keyword evidence="3" id="KW-1185">Reference proteome</keyword>
<proteinExistence type="predicted"/>
<accession>A0ABW0Q3N3</accession>
<name>A0ABW0Q3N3_9HYPH</name>
<dbReference type="EMBL" id="JBHSML010000028">
    <property type="protein sequence ID" value="MFC5518884.1"/>
    <property type="molecule type" value="Genomic_DNA"/>
</dbReference>